<evidence type="ECO:0000256" key="10">
    <source>
        <dbReference type="SAM" id="MobiDB-lite"/>
    </source>
</evidence>
<evidence type="ECO:0000256" key="1">
    <source>
        <dbReference type="ARBA" id="ARBA00004651"/>
    </source>
</evidence>
<evidence type="ECO:0000256" key="9">
    <source>
        <dbReference type="RuleBase" id="RU280814"/>
    </source>
</evidence>
<feature type="transmembrane region" description="Helical" evidence="9">
    <location>
        <begin position="1333"/>
        <end position="1351"/>
    </location>
</feature>
<dbReference type="Pfam" id="PF00514">
    <property type="entry name" value="Arm"/>
    <property type="match status" value="1"/>
</dbReference>
<evidence type="ECO:0000256" key="4">
    <source>
        <dbReference type="ARBA" id="ARBA00022692"/>
    </source>
</evidence>
<comment type="caution">
    <text evidence="9">Lacks conserved residue(s) required for the propagation of feature annotation.</text>
</comment>
<feature type="transmembrane region" description="Helical" evidence="9">
    <location>
        <begin position="1285"/>
        <end position="1306"/>
    </location>
</feature>
<dbReference type="InterPro" id="IPR007632">
    <property type="entry name" value="Anoctamin"/>
</dbReference>
<feature type="region of interest" description="Disordered" evidence="10">
    <location>
        <begin position="55"/>
        <end position="82"/>
    </location>
</feature>
<dbReference type="InterPro" id="IPR049452">
    <property type="entry name" value="Anoctamin_TM"/>
</dbReference>
<dbReference type="InterPro" id="IPR016024">
    <property type="entry name" value="ARM-type_fold"/>
</dbReference>
<keyword evidence="7" id="KW-0325">Glycoprotein</keyword>
<keyword evidence="3" id="KW-1003">Cell membrane</keyword>
<feature type="transmembrane region" description="Helical" evidence="9">
    <location>
        <begin position="1241"/>
        <end position="1265"/>
    </location>
</feature>
<dbReference type="SUPFAM" id="SSF48371">
    <property type="entry name" value="ARM repeat"/>
    <property type="match status" value="1"/>
</dbReference>
<evidence type="ECO:0000313" key="13">
    <source>
        <dbReference type="EMBL" id="KAG2462120.1"/>
    </source>
</evidence>
<evidence type="ECO:0000256" key="6">
    <source>
        <dbReference type="ARBA" id="ARBA00023136"/>
    </source>
</evidence>
<keyword evidence="14" id="KW-1185">Reference proteome</keyword>
<evidence type="ECO:0000256" key="7">
    <source>
        <dbReference type="ARBA" id="ARBA00023180"/>
    </source>
</evidence>
<feature type="non-terminal residue" evidence="13">
    <location>
        <position position="1693"/>
    </location>
</feature>
<dbReference type="Proteomes" id="UP000886611">
    <property type="component" value="Unassembled WGS sequence"/>
</dbReference>
<dbReference type="InterPro" id="IPR011989">
    <property type="entry name" value="ARM-like"/>
</dbReference>
<dbReference type="Gene3D" id="1.25.10.10">
    <property type="entry name" value="Leucine-rich Repeat Variant"/>
    <property type="match status" value="1"/>
</dbReference>
<feature type="domain" description="Anoctamin transmembrane" evidence="11">
    <location>
        <begin position="1088"/>
        <end position="1649"/>
    </location>
</feature>
<dbReference type="InterPro" id="IPR032394">
    <property type="entry name" value="Anoct_dimer"/>
</dbReference>
<proteinExistence type="inferred from homology"/>
<feature type="domain" description="Anoctamin dimerisation" evidence="12">
    <location>
        <begin position="855"/>
        <end position="1085"/>
    </location>
</feature>
<feature type="non-terminal residue" evidence="13">
    <location>
        <position position="1"/>
    </location>
</feature>
<dbReference type="Pfam" id="PF04547">
    <property type="entry name" value="Anoctamin"/>
    <property type="match status" value="1"/>
</dbReference>
<evidence type="ECO:0000256" key="3">
    <source>
        <dbReference type="ARBA" id="ARBA00022475"/>
    </source>
</evidence>
<comment type="similarity">
    <text evidence="2 9">Belongs to the anoctamin family.</text>
</comment>
<comment type="subcellular location">
    <subcellularLocation>
        <location evidence="1">Cell membrane</location>
        <topology evidence="1">Multi-pass membrane protein</topology>
    </subcellularLocation>
    <subcellularLocation>
        <location evidence="9">Membrane</location>
        <topology evidence="9">Multi-pass membrane protein</topology>
    </subcellularLocation>
</comment>
<dbReference type="InterPro" id="IPR000225">
    <property type="entry name" value="Armadillo"/>
</dbReference>
<feature type="transmembrane region" description="Helical" evidence="9">
    <location>
        <begin position="1450"/>
        <end position="1472"/>
    </location>
</feature>
<dbReference type="PANTHER" id="PTHR12308:SF23">
    <property type="entry name" value="ANOCTAMIN-5"/>
    <property type="match status" value="1"/>
</dbReference>
<feature type="region of interest" description="Disordered" evidence="10">
    <location>
        <begin position="122"/>
        <end position="152"/>
    </location>
</feature>
<feature type="transmembrane region" description="Helical" evidence="9">
    <location>
        <begin position="1004"/>
        <end position="1022"/>
    </location>
</feature>
<evidence type="ECO:0000256" key="5">
    <source>
        <dbReference type="ARBA" id="ARBA00022989"/>
    </source>
</evidence>
<feature type="transmembrane region" description="Helical" evidence="9">
    <location>
        <begin position="1177"/>
        <end position="1197"/>
    </location>
</feature>
<feature type="repeat" description="ARM" evidence="8">
    <location>
        <begin position="413"/>
        <end position="449"/>
    </location>
</feature>
<feature type="compositionally biased region" description="Polar residues" evidence="10">
    <location>
        <begin position="58"/>
        <end position="76"/>
    </location>
</feature>
<evidence type="ECO:0000313" key="14">
    <source>
        <dbReference type="Proteomes" id="UP000886611"/>
    </source>
</evidence>
<dbReference type="GO" id="GO:0005254">
    <property type="term" value="F:chloride channel activity"/>
    <property type="evidence" value="ECO:0007669"/>
    <property type="project" value="TreeGrafter"/>
</dbReference>
<dbReference type="SMART" id="SM00185">
    <property type="entry name" value="ARM"/>
    <property type="match status" value="5"/>
</dbReference>
<evidence type="ECO:0000256" key="8">
    <source>
        <dbReference type="PROSITE-ProRule" id="PRU00259"/>
    </source>
</evidence>
<dbReference type="PROSITE" id="PS50176">
    <property type="entry name" value="ARM_REPEAT"/>
    <property type="match status" value="1"/>
</dbReference>
<comment type="caution">
    <text evidence="13">The sequence shown here is derived from an EMBL/GenBank/DDBJ whole genome shotgun (WGS) entry which is preliminary data.</text>
</comment>
<keyword evidence="6 9" id="KW-0472">Membrane</keyword>
<protein>
    <recommendedName>
        <fullName evidence="9">Anoctamin</fullName>
    </recommendedName>
</protein>
<accession>A0A8X7X572</accession>
<dbReference type="GO" id="GO:0046983">
    <property type="term" value="F:protein dimerization activity"/>
    <property type="evidence" value="ECO:0007669"/>
    <property type="project" value="InterPro"/>
</dbReference>
<dbReference type="PANTHER" id="PTHR12308">
    <property type="entry name" value="ANOCTAMIN"/>
    <property type="match status" value="1"/>
</dbReference>
<name>A0A8X7X572_POLSE</name>
<evidence type="ECO:0000256" key="2">
    <source>
        <dbReference type="ARBA" id="ARBA00009671"/>
    </source>
</evidence>
<reference evidence="13 14" key="1">
    <citation type="journal article" date="2021" name="Cell">
        <title>Tracing the genetic footprints of vertebrate landing in non-teleost ray-finned fishes.</title>
        <authorList>
            <person name="Bi X."/>
            <person name="Wang K."/>
            <person name="Yang L."/>
            <person name="Pan H."/>
            <person name="Jiang H."/>
            <person name="Wei Q."/>
            <person name="Fang M."/>
            <person name="Yu H."/>
            <person name="Zhu C."/>
            <person name="Cai Y."/>
            <person name="He Y."/>
            <person name="Gan X."/>
            <person name="Zeng H."/>
            <person name="Yu D."/>
            <person name="Zhu Y."/>
            <person name="Jiang H."/>
            <person name="Qiu Q."/>
            <person name="Yang H."/>
            <person name="Zhang Y.E."/>
            <person name="Wang W."/>
            <person name="Zhu M."/>
            <person name="He S."/>
            <person name="Zhang G."/>
        </authorList>
    </citation>
    <scope>NUCLEOTIDE SEQUENCE [LARGE SCALE GENOMIC DNA]</scope>
    <source>
        <strain evidence="13">Bchr_013</strain>
    </source>
</reference>
<feature type="region of interest" description="Disordered" evidence="10">
    <location>
        <begin position="16"/>
        <end position="39"/>
    </location>
</feature>
<keyword evidence="4 9" id="KW-0812">Transmembrane</keyword>
<feature type="transmembrane region" description="Helical" evidence="9">
    <location>
        <begin position="1614"/>
        <end position="1635"/>
    </location>
</feature>
<keyword evidence="5 9" id="KW-1133">Transmembrane helix</keyword>
<sequence length="1693" mass="192806">MSSVPEGVFLSTLQPNTTTSSYALPSEGQLGYGGGGNTDEAFKAQRVQEQVRLRMTQKKTSQSSAGQSATLTKTTGQGYGDSKDLGLSSVKYATVTPGYSSRSFMYQMESKAAVPLQSRYGTVRTGGWSSRSAVDMGSSRKMSVGRSGGGNVYQTRHTTVRRVSRPQPDLETMSLRSLRLPNGPPVMPVAGWDDGESSMISDQVDGGMMQQSLYGGSSYGTSSQYRHISSNDAPGTMSLRRTASGTLPHGLTGQIDYQEQVDMVPQQSRARGPAMRTLNRIQTNNRFNRMSMGSISGASTMQQQQQYASNSFVSNPVQTTNGSYSSLVQQQIPRATSMRSLHSMTKGMDTYDDLENVTDGVGNMAVGFDRLNMGSAVESLSSSDTAVQVLGAAFIQHECYNKTESKNQARHLKAIPKLVTHFNSDNLEVQRFATGAMRNLIYENTDNKMELINCDGLVKLMKALQVNDDELRKNITGILWNLSSKEDLKEKLAITSLSDLTKNIVKPLTAQNSTGRICQNASEAEIFCNTTGCLRNLSSVSDNIRNRMRDSSELVDSLIRYMQDSVENGKTEEKGLENVVCILRNLSFNLYTELPPSVLLKLDGPTRREEGNSKKSDTIGCFTPQSKKAKQKQGTDLYTFSEISKEPIGREWLWHPNIIEIYNKLLQKCEINNTTREAAAGALQNITAGDKRWAGVLSRVALEQHRILPTVLDSLRTNNEQELRSVTGFLRNLSRHAPNKDDFGKAEQSATKVVNNLIAKLPNDSRQDQPSVDVIMNICATLNNLVANSSMAARDIVYFDGVNKLVDIKRNKSSPGREKAADAANTVLSNMLRYTKLHRDLKKIDKQHQSKDSVFFRDGIRRIDCVLSYIDDTTKEGEKKMERRKEFENNLQKAGLELETEDKIESEDGKTYYLKIHTPWDVLATYAEVLKIKVPFKENDIPSKPEIPVSWLFKPFRLSDEVMNPEPDYFTAPFEKNKSDFFLIEDKETLFPPSTRNRIVSSKYYNYLYLCQVYYILSRCPYGTEDGKKKLGIKRLLNNGSYTAAYPLHDCRYWKKAKDPNCESERYTLYREWARLSRFYKEQPLNLIRRYYGEKIGIYFAWLGFYTEMLFYAAIVGLICFIYGALTFSDNVWSEEICNDDIGGQIIMCPLCDKKCGYWKLNTTCESSKQSHLFDNVGTVFFAIFMGIWVTLFLEFWKRRQARLEYEWDLVDFEEEQQQLQLRPEYESKCTKRKKNPITQIALIVACIIAVIVYRLAVYAAFASIMKDNPAQNLQLVGSLITPQMATSVTASCLNFVVIMILNFLYERVAIWITDMEIPKTHLEYENRLTMKMFLFQFVNYYSSCFYVAFFKGKFVGYPGDYTYMFGRWRNEECDPGGCLIELSTQLLIVMAGKQIWGNIQEALVPWLWNWWGSRKARSHPESLYSRWEQDHDLQCMGQLGLFYEYLEMVIQFGFITLFVASFPLAPLLALLNNILEVRVDAWKFTTQFRRPAAAKAHSIGAWQEILNGVAILSVVTNAFIVAFTSDMIPRLVYFYAYHPGNVTSMEGYINNSLSIFNITDFRPENRPDDGESPDWFNSSFIPTCRYRDYRYPPGHEKEYTHTMQFWHILAAKMAFIIIMEHVVFVVKFFVAWMIPDVPSEVKARIKRERFLTQEYLHEYEIQKLRAQLEEQGNHTQSAIVEAQKHEVFSEVM</sequence>
<dbReference type="Pfam" id="PF16178">
    <property type="entry name" value="Anoct_dimer"/>
    <property type="match status" value="1"/>
</dbReference>
<dbReference type="EMBL" id="JAATIS010004040">
    <property type="protein sequence ID" value="KAG2462120.1"/>
    <property type="molecule type" value="Genomic_DNA"/>
</dbReference>
<evidence type="ECO:0000259" key="12">
    <source>
        <dbReference type="Pfam" id="PF16178"/>
    </source>
</evidence>
<feature type="transmembrane region" description="Helical" evidence="9">
    <location>
        <begin position="1099"/>
        <end position="1126"/>
    </location>
</feature>
<feature type="transmembrane region" description="Helical" evidence="9">
    <location>
        <begin position="1506"/>
        <end position="1526"/>
    </location>
</feature>
<evidence type="ECO:0000259" key="11">
    <source>
        <dbReference type="Pfam" id="PF04547"/>
    </source>
</evidence>
<gene>
    <name evidence="13" type="primary">Ano5</name>
    <name evidence="13" type="ORF">GTO96_0000586</name>
</gene>
<organism evidence="13 14">
    <name type="scientific">Polypterus senegalus</name>
    <name type="common">Senegal bichir</name>
    <dbReference type="NCBI Taxonomy" id="55291"/>
    <lineage>
        <taxon>Eukaryota</taxon>
        <taxon>Metazoa</taxon>
        <taxon>Chordata</taxon>
        <taxon>Craniata</taxon>
        <taxon>Vertebrata</taxon>
        <taxon>Euteleostomi</taxon>
        <taxon>Actinopterygii</taxon>
        <taxon>Polypteriformes</taxon>
        <taxon>Polypteridae</taxon>
        <taxon>Polypterus</taxon>
    </lineage>
</organism>
<dbReference type="GO" id="GO:0005886">
    <property type="term" value="C:plasma membrane"/>
    <property type="evidence" value="ECO:0007669"/>
    <property type="project" value="UniProtKB-SubCell"/>
</dbReference>